<feature type="compositionally biased region" description="Basic and acidic residues" evidence="5">
    <location>
        <begin position="358"/>
        <end position="368"/>
    </location>
</feature>
<dbReference type="GO" id="GO:0032040">
    <property type="term" value="C:small-subunit processome"/>
    <property type="evidence" value="ECO:0007669"/>
    <property type="project" value="InterPro"/>
</dbReference>
<evidence type="ECO:0000256" key="2">
    <source>
        <dbReference type="ARBA" id="ARBA00041388"/>
    </source>
</evidence>
<dbReference type="Gene3D" id="1.10.287.4070">
    <property type="match status" value="1"/>
</dbReference>
<evidence type="ECO:0000256" key="4">
    <source>
        <dbReference type="ARBA" id="ARBA00064370"/>
    </source>
</evidence>
<organism evidence="7 8">
    <name type="scientific">Paramormyrops kingsleyae</name>
    <dbReference type="NCBI Taxonomy" id="1676925"/>
    <lineage>
        <taxon>Eukaryota</taxon>
        <taxon>Metazoa</taxon>
        <taxon>Chordata</taxon>
        <taxon>Craniata</taxon>
        <taxon>Vertebrata</taxon>
        <taxon>Euteleostomi</taxon>
        <taxon>Actinopterygii</taxon>
        <taxon>Neopterygii</taxon>
        <taxon>Teleostei</taxon>
        <taxon>Osteoglossocephala</taxon>
        <taxon>Osteoglossomorpha</taxon>
        <taxon>Osteoglossiformes</taxon>
        <taxon>Mormyridae</taxon>
        <taxon>Paramormyrops</taxon>
    </lineage>
</organism>
<dbReference type="SUPFAM" id="SSF89124">
    <property type="entry name" value="Nop domain"/>
    <property type="match status" value="1"/>
</dbReference>
<dbReference type="InterPro" id="IPR042239">
    <property type="entry name" value="Nop_C"/>
</dbReference>
<dbReference type="GO" id="GO:0031428">
    <property type="term" value="C:box C/D methylation guide snoRNP complex"/>
    <property type="evidence" value="ECO:0007669"/>
    <property type="project" value="InterPro"/>
</dbReference>
<dbReference type="PANTHER" id="PTHR10894">
    <property type="entry name" value="NUCLEOLAR PROTEIN 5 NUCLEOLAR PROTEIN NOP5 NOP58"/>
    <property type="match status" value="1"/>
</dbReference>
<name>A0A3B3T7I4_9TELE</name>
<dbReference type="InterPro" id="IPR045056">
    <property type="entry name" value="Nop56/Nop58"/>
</dbReference>
<dbReference type="InterPro" id="IPR002687">
    <property type="entry name" value="Nop_dom"/>
</dbReference>
<dbReference type="SMART" id="SM00931">
    <property type="entry name" value="NOSIC"/>
    <property type="match status" value="1"/>
</dbReference>
<feature type="compositionally biased region" description="Polar residues" evidence="5">
    <location>
        <begin position="432"/>
        <end position="447"/>
    </location>
</feature>
<gene>
    <name evidence="7" type="primary">NOP56</name>
</gene>
<dbReference type="Gene3D" id="1.10.246.90">
    <property type="entry name" value="Nop domain"/>
    <property type="match status" value="1"/>
</dbReference>
<dbReference type="Proteomes" id="UP000261540">
    <property type="component" value="Unplaced"/>
</dbReference>
<comment type="similarity">
    <text evidence="1">Belongs to the NOP5/NOP56 family.</text>
</comment>
<dbReference type="Ensembl" id="ENSPKIT00000019242.1">
    <property type="protein sequence ID" value="ENSPKIP00000038251.1"/>
    <property type="gene ID" value="ENSPKIG00000016095.1"/>
</dbReference>
<reference evidence="7" key="1">
    <citation type="submission" date="2025-08" db="UniProtKB">
        <authorList>
            <consortium name="Ensembl"/>
        </authorList>
    </citation>
    <scope>IDENTIFICATION</scope>
</reference>
<accession>A0A3B3T7I4</accession>
<dbReference type="GeneTree" id="ENSGT00940000153534"/>
<dbReference type="InterPro" id="IPR012976">
    <property type="entry name" value="NOSIC"/>
</dbReference>
<dbReference type="InterPro" id="IPR036070">
    <property type="entry name" value="Nop_dom_sf"/>
</dbReference>
<reference evidence="7" key="2">
    <citation type="submission" date="2025-09" db="UniProtKB">
        <authorList>
            <consortium name="Ensembl"/>
        </authorList>
    </citation>
    <scope>IDENTIFICATION</scope>
</reference>
<evidence type="ECO:0000256" key="1">
    <source>
        <dbReference type="ARBA" id="ARBA00009211"/>
    </source>
</evidence>
<feature type="region of interest" description="Disordered" evidence="5">
    <location>
        <begin position="432"/>
        <end position="458"/>
    </location>
</feature>
<keyword evidence="8" id="KW-1185">Reference proteome</keyword>
<dbReference type="STRING" id="1676925.ENSPKIP00000038251"/>
<protein>
    <recommendedName>
        <fullName evidence="2">Nucleolar protein 5A</fullName>
    </recommendedName>
</protein>
<evidence type="ECO:0000313" key="8">
    <source>
        <dbReference type="Proteomes" id="UP000261540"/>
    </source>
</evidence>
<evidence type="ECO:0000256" key="5">
    <source>
        <dbReference type="SAM" id="MobiDB-lite"/>
    </source>
</evidence>
<dbReference type="GO" id="GO:0030515">
    <property type="term" value="F:snoRNA binding"/>
    <property type="evidence" value="ECO:0007669"/>
    <property type="project" value="InterPro"/>
</dbReference>
<feature type="domain" description="Nop" evidence="6">
    <location>
        <begin position="209"/>
        <end position="316"/>
    </location>
</feature>
<dbReference type="PANTHER" id="PTHR10894:SF0">
    <property type="entry name" value="NUCLEOLAR PROTEIN 56"/>
    <property type="match status" value="1"/>
</dbReference>
<dbReference type="AlphaFoldDB" id="A0A3B3T7I4"/>
<dbReference type="PROSITE" id="PS51358">
    <property type="entry name" value="NOP"/>
    <property type="match status" value="1"/>
</dbReference>
<proteinExistence type="inferred from homology"/>
<evidence type="ECO:0000259" key="6">
    <source>
        <dbReference type="PROSITE" id="PS51358"/>
    </source>
</evidence>
<sequence>KTHMQTKIGPICFLIMAVSARSCKTRNVKEVTLTHKHTSVLKSDTGSCILCVIYSSICVHFHFLVKGPTDQAASEAQLGLEHSYSRAKVKFNMNRADNMLIQSIAILDQYDCHFPELIKIVSDSTTYCRLVQLISNRKELSEESLAALEDMVMDSAMAQAILEAVRNSMGMDISPIDLINMRRFSSRVVSLAKYRLELQEYLRSKMGQVVPNLATLIGEVVGARLISYTSSLTNLAKYPASTVLILGAEKESQYGLIFHSAFFGRAAANNKGRVSRYPAKKCNITSLIDCISEEPTSVFGDKLRDQVEERLSFYETGETPRKSLDVMKEAVLKAGEEAAEIKQKLEKKEKKQKKPGKKVGEEKEAYRREMKKKKQSEVVETELVELPPQPENKKKSHPNKTPLTTLKHTTIYPLARHLNTDITRINKRQVVTSTRNTSTCQSNQQVKGETPGETRKQG</sequence>
<dbReference type="Pfam" id="PF01798">
    <property type="entry name" value="Nop"/>
    <property type="match status" value="1"/>
</dbReference>
<comment type="subunit">
    <text evidence="4">Part of a large pre-ribosomal ribonucleoprotein (RNP) complex, that consists of at least 62 ribosomal proteins, 45 nonribosomal proteins and both pre-rRNA and mature rRNA species. Within this complex directly interacts with TCOF1 in an RNA-independent manner. Core component of box C/D small nucleolar ribonucleoprotein (snoRNP) particles; the core proteins SNU13, NOP56, NOP58 and FBL or FBLL1 assemble stepwise onto the snoRNA. Interacts with NOP1 and NOP58. Interacts with NUFIP1, RUVBL1 and RUVBL2; RUVBL1:RUVBL2 seem to bridge the association of NOP56 with NUFIP1. Part of the small subunit (SSU) processome, composed of more than 70 proteins and the RNA chaperone small nucleolar RNA (snoRNA) U3. Interacts with NOP2 and FBL.</text>
</comment>
<comment type="function">
    <text evidence="3">Involved in the early to middle stages of 60S ribosomal subunit biogenesis. Required for the biogenesis of box C/D snoRNAs such U3, U8 and U14 snoRNAs. Part of the small subunit (SSU) processome, first precursor of the small eukaryotic ribosomal subunit. During the assembly of the SSU processome in the nucleolus, many ribosome biogenesis factors, an RNA chaperone and ribosomal proteins associate with the nascent pre-rRNA and work in concert to generate RNA folding, modifications, rearrangements and cleavage as well as targeted degradation of pre-ribosomal RNA by the RNA exosome. Core component of box C/D small nucleolar ribonucleoprotein (snoRNP) complexes that function in methylation of multiple sites on ribosomal RNAs (rRNAs) and messenger RNAs (mRNAs).</text>
</comment>
<evidence type="ECO:0000256" key="3">
    <source>
        <dbReference type="ARBA" id="ARBA00053627"/>
    </source>
</evidence>
<evidence type="ECO:0000313" key="7">
    <source>
        <dbReference type="Ensembl" id="ENSPKIP00000038251.1"/>
    </source>
</evidence>
<feature type="region of interest" description="Disordered" evidence="5">
    <location>
        <begin position="345"/>
        <end position="405"/>
    </location>
</feature>